<reference evidence="2" key="2">
    <citation type="submission" date="2017-11" db="EMBL/GenBank/DDBJ databases">
        <title>PacBio sequencing of new strain of the secondary endosymbiont Candidatus Hamiltonella defensa.</title>
        <authorList>
            <person name="Strand M.R."/>
            <person name="Oliver K."/>
        </authorList>
    </citation>
    <scope>NUCLEOTIDE SEQUENCE [LARGE SCALE GENOMIC DNA]</scope>
    <source>
        <strain evidence="2">A2C</strain>
    </source>
</reference>
<evidence type="ECO:0008006" key="3">
    <source>
        <dbReference type="Google" id="ProtNLM"/>
    </source>
</evidence>
<name>A0A2D3T5Z5_9ENTR</name>
<protein>
    <recommendedName>
        <fullName evidence="3">Quinate/shikimate 5-dehydrogenase/glutamyl-tRNA reductase domain-containing protein</fullName>
    </recommendedName>
</protein>
<accession>A0A2D3T5Z5</accession>
<dbReference type="EMBL" id="CP017606">
    <property type="protein sequence ID" value="ATW29133.1"/>
    <property type="molecule type" value="Genomic_DNA"/>
</dbReference>
<dbReference type="RefSeq" id="WP_100102906.1">
    <property type="nucleotide sequence ID" value="NZ_CAWNMT010000001.1"/>
</dbReference>
<proteinExistence type="predicted"/>
<evidence type="ECO:0000313" key="1">
    <source>
        <dbReference type="EMBL" id="ATW29133.1"/>
    </source>
</evidence>
<dbReference type="Proteomes" id="UP000230008">
    <property type="component" value="Chromosome"/>
</dbReference>
<reference evidence="2" key="1">
    <citation type="submission" date="2016-10" db="EMBL/GenBank/DDBJ databases">
        <authorList>
            <person name="Chevignon G."/>
        </authorList>
    </citation>
    <scope>NUCLEOTIDE SEQUENCE [LARGE SCALE GENOMIC DNA]</scope>
    <source>
        <strain evidence="2">A2C</strain>
    </source>
</reference>
<evidence type="ECO:0000313" key="2">
    <source>
        <dbReference type="Proteomes" id="UP000230008"/>
    </source>
</evidence>
<organism evidence="1 2">
    <name type="scientific">Candidatus Williamhamiltonella defendens</name>
    <dbReference type="NCBI Taxonomy" id="138072"/>
    <lineage>
        <taxon>Bacteria</taxon>
        <taxon>Pseudomonadati</taxon>
        <taxon>Pseudomonadota</taxon>
        <taxon>Gammaproteobacteria</taxon>
        <taxon>Enterobacterales</taxon>
        <taxon>Enterobacteriaceae</taxon>
        <taxon>aphid secondary symbionts</taxon>
        <taxon>Candidatus Williamhamiltonella</taxon>
    </lineage>
</organism>
<dbReference type="AlphaFoldDB" id="A0A2D3T5Z5"/>
<sequence length="169" mass="19762">MISFIGLGNIAYTVLKMIKHTFINKDVHILIYKNKNQHNDFITFCKKIVESHIVTFQICETYFDCILNSDIIISSVTFFDGNIAPDNAFKEGCLLVPIHTRGFMNCDLFFNKVFFDNFSHVSGFKYYYNFKNKAHEVSDVVNGISFWKEKNIMKELYVKTSVLQFTIYI</sequence>
<gene>
    <name evidence="1" type="ORF">BJP41_00880</name>
</gene>